<dbReference type="SUPFAM" id="SSF55073">
    <property type="entry name" value="Nucleotide cyclase"/>
    <property type="match status" value="1"/>
</dbReference>
<organism evidence="3 4">
    <name type="scientific">Klenkia taihuensis</name>
    <dbReference type="NCBI Taxonomy" id="1225127"/>
    <lineage>
        <taxon>Bacteria</taxon>
        <taxon>Bacillati</taxon>
        <taxon>Actinomycetota</taxon>
        <taxon>Actinomycetes</taxon>
        <taxon>Geodermatophilales</taxon>
        <taxon>Geodermatophilaceae</taxon>
        <taxon>Klenkia</taxon>
    </lineage>
</organism>
<dbReference type="SMART" id="SM00267">
    <property type="entry name" value="GGDEF"/>
    <property type="match status" value="1"/>
</dbReference>
<keyword evidence="1" id="KW-0472">Membrane</keyword>
<keyword evidence="1" id="KW-0812">Transmembrane</keyword>
<name>A0A1I1PYJ0_9ACTN</name>
<dbReference type="PANTHER" id="PTHR45138:SF9">
    <property type="entry name" value="DIGUANYLATE CYCLASE DGCM-RELATED"/>
    <property type="match status" value="1"/>
</dbReference>
<dbReference type="GO" id="GO:0043709">
    <property type="term" value="P:cell adhesion involved in single-species biofilm formation"/>
    <property type="evidence" value="ECO:0007669"/>
    <property type="project" value="TreeGrafter"/>
</dbReference>
<evidence type="ECO:0000313" key="4">
    <source>
        <dbReference type="Proteomes" id="UP000199022"/>
    </source>
</evidence>
<feature type="transmembrane region" description="Helical" evidence="1">
    <location>
        <begin position="31"/>
        <end position="52"/>
    </location>
</feature>
<sequence>MAQTLSLFYVLGGTCGLVGVPGGDPDPARRWAIVALGSTAVVSGLALARWGAAAPRGFFHAPVAAATVLIAVAALMAPGEVTALVVGAIILFVGVDSFFFFALPGALAQLGLAVGLITAALLTRGDVPPTTALALDVVLVAIGVVTRRLVAEASRASTDGLTRLANRRGFDEALAELVRPGAVLSAALLDLDHFKQVNDTGGHAAGDEVLRQVARTWRRALPAGAVLARHGGDEFALLLPGWTGARALELVRRLRTLHPGIGMSCGVAQFRDRETAAQLMRRADQALYAAKAAGRGRAELAGGTRESVGG</sequence>
<gene>
    <name evidence="3" type="ORF">SAMN05661030_2515</name>
</gene>
<dbReference type="InterPro" id="IPR043128">
    <property type="entry name" value="Rev_trsase/Diguanyl_cyclase"/>
</dbReference>
<dbReference type="Pfam" id="PF00990">
    <property type="entry name" value="GGDEF"/>
    <property type="match status" value="1"/>
</dbReference>
<proteinExistence type="predicted"/>
<accession>A0A1I1PYJ0</accession>
<dbReference type="Proteomes" id="UP000199022">
    <property type="component" value="Unassembled WGS sequence"/>
</dbReference>
<evidence type="ECO:0000259" key="2">
    <source>
        <dbReference type="PROSITE" id="PS50887"/>
    </source>
</evidence>
<reference evidence="4" key="1">
    <citation type="submission" date="2016-10" db="EMBL/GenBank/DDBJ databases">
        <authorList>
            <person name="Varghese N."/>
            <person name="Submissions S."/>
        </authorList>
    </citation>
    <scope>NUCLEOTIDE SEQUENCE [LARGE SCALE GENOMIC DNA]</scope>
    <source>
        <strain evidence="4">DSM 45962</strain>
    </source>
</reference>
<evidence type="ECO:0000256" key="1">
    <source>
        <dbReference type="SAM" id="Phobius"/>
    </source>
</evidence>
<dbReference type="PROSITE" id="PS50887">
    <property type="entry name" value="GGDEF"/>
    <property type="match status" value="1"/>
</dbReference>
<keyword evidence="1" id="KW-1133">Transmembrane helix</keyword>
<feature type="transmembrane region" description="Helical" evidence="1">
    <location>
        <begin position="6"/>
        <end position="24"/>
    </location>
</feature>
<protein>
    <submittedName>
        <fullName evidence="3">Diguanylate cyclase (GGDEF) domain-containing protein</fullName>
    </submittedName>
</protein>
<dbReference type="Gene3D" id="3.30.70.270">
    <property type="match status" value="1"/>
</dbReference>
<dbReference type="GO" id="GO:0005886">
    <property type="term" value="C:plasma membrane"/>
    <property type="evidence" value="ECO:0007669"/>
    <property type="project" value="TreeGrafter"/>
</dbReference>
<feature type="transmembrane region" description="Helical" evidence="1">
    <location>
        <begin position="127"/>
        <end position="145"/>
    </location>
</feature>
<dbReference type="STRING" id="1225127.SAMN05661030_2515"/>
<dbReference type="InterPro" id="IPR029787">
    <property type="entry name" value="Nucleotide_cyclase"/>
</dbReference>
<dbReference type="AlphaFoldDB" id="A0A1I1PYJ0"/>
<dbReference type="PANTHER" id="PTHR45138">
    <property type="entry name" value="REGULATORY COMPONENTS OF SENSORY TRANSDUCTION SYSTEM"/>
    <property type="match status" value="1"/>
</dbReference>
<dbReference type="EMBL" id="FOMD01000003">
    <property type="protein sequence ID" value="SFD14961.1"/>
    <property type="molecule type" value="Genomic_DNA"/>
</dbReference>
<dbReference type="NCBIfam" id="TIGR00254">
    <property type="entry name" value="GGDEF"/>
    <property type="match status" value="1"/>
</dbReference>
<evidence type="ECO:0000313" key="3">
    <source>
        <dbReference type="EMBL" id="SFD14961.1"/>
    </source>
</evidence>
<keyword evidence="4" id="KW-1185">Reference proteome</keyword>
<dbReference type="InterPro" id="IPR000160">
    <property type="entry name" value="GGDEF_dom"/>
</dbReference>
<feature type="domain" description="GGDEF" evidence="2">
    <location>
        <begin position="182"/>
        <end position="303"/>
    </location>
</feature>
<dbReference type="InterPro" id="IPR050469">
    <property type="entry name" value="Diguanylate_Cyclase"/>
</dbReference>
<dbReference type="CDD" id="cd01949">
    <property type="entry name" value="GGDEF"/>
    <property type="match status" value="1"/>
</dbReference>
<dbReference type="GO" id="GO:0052621">
    <property type="term" value="F:diguanylate cyclase activity"/>
    <property type="evidence" value="ECO:0007669"/>
    <property type="project" value="TreeGrafter"/>
</dbReference>
<dbReference type="GO" id="GO:1902201">
    <property type="term" value="P:negative regulation of bacterial-type flagellum-dependent cell motility"/>
    <property type="evidence" value="ECO:0007669"/>
    <property type="project" value="TreeGrafter"/>
</dbReference>